<accession>A0A9D4PXT8</accession>
<dbReference type="EMBL" id="JABSTV010001250">
    <property type="protein sequence ID" value="KAH7957730.1"/>
    <property type="molecule type" value="Genomic_DNA"/>
</dbReference>
<name>A0A9D4PXT8_RHISA</name>
<dbReference type="AlphaFoldDB" id="A0A9D4PXT8"/>
<comment type="caution">
    <text evidence="1">The sequence shown here is derived from an EMBL/GenBank/DDBJ whole genome shotgun (WGS) entry which is preliminary data.</text>
</comment>
<protein>
    <submittedName>
        <fullName evidence="1">Uncharacterized protein</fullName>
    </submittedName>
</protein>
<evidence type="ECO:0000313" key="1">
    <source>
        <dbReference type="EMBL" id="KAH7957730.1"/>
    </source>
</evidence>
<sequence length="208" mass="23289">MERKMSLMDQGDKSDIEMEDEDEFFLVQRAALNGLFGSALCPQCKEPGLEMKHGTKHGLPYSSPEGPTLAEAGDMPLPLSADIRALNHIGRMKRTHHGQQLIFHLDSLPHSRMGQCVAAYRALVSHSPDVNDLGVPPYRHRALTVRTNILGCVHYSEDRALIRSYREQGLATNSVDEFLFPSVHVDTVKRAFSALLNFFQSSALFERL</sequence>
<organism evidence="1 2">
    <name type="scientific">Rhipicephalus sanguineus</name>
    <name type="common">Brown dog tick</name>
    <name type="synonym">Ixodes sanguineus</name>
    <dbReference type="NCBI Taxonomy" id="34632"/>
    <lineage>
        <taxon>Eukaryota</taxon>
        <taxon>Metazoa</taxon>
        <taxon>Ecdysozoa</taxon>
        <taxon>Arthropoda</taxon>
        <taxon>Chelicerata</taxon>
        <taxon>Arachnida</taxon>
        <taxon>Acari</taxon>
        <taxon>Parasitiformes</taxon>
        <taxon>Ixodida</taxon>
        <taxon>Ixodoidea</taxon>
        <taxon>Ixodidae</taxon>
        <taxon>Rhipicephalinae</taxon>
        <taxon>Rhipicephalus</taxon>
        <taxon>Rhipicephalus</taxon>
    </lineage>
</organism>
<reference evidence="1" key="2">
    <citation type="submission" date="2021-09" db="EMBL/GenBank/DDBJ databases">
        <authorList>
            <person name="Jia N."/>
            <person name="Wang J."/>
            <person name="Shi W."/>
            <person name="Du L."/>
            <person name="Sun Y."/>
            <person name="Zhan W."/>
            <person name="Jiang J."/>
            <person name="Wang Q."/>
            <person name="Zhang B."/>
            <person name="Ji P."/>
            <person name="Sakyi L.B."/>
            <person name="Cui X."/>
            <person name="Yuan T."/>
            <person name="Jiang B."/>
            <person name="Yang W."/>
            <person name="Lam T.T.-Y."/>
            <person name="Chang Q."/>
            <person name="Ding S."/>
            <person name="Wang X."/>
            <person name="Zhu J."/>
            <person name="Ruan X."/>
            <person name="Zhao L."/>
            <person name="Wei J."/>
            <person name="Que T."/>
            <person name="Du C."/>
            <person name="Cheng J."/>
            <person name="Dai P."/>
            <person name="Han X."/>
            <person name="Huang E."/>
            <person name="Gao Y."/>
            <person name="Liu J."/>
            <person name="Shao H."/>
            <person name="Ye R."/>
            <person name="Li L."/>
            <person name="Wei W."/>
            <person name="Wang X."/>
            <person name="Wang C."/>
            <person name="Huo Q."/>
            <person name="Li W."/>
            <person name="Guo W."/>
            <person name="Chen H."/>
            <person name="Chen S."/>
            <person name="Zhou L."/>
            <person name="Zhou L."/>
            <person name="Ni X."/>
            <person name="Tian J."/>
            <person name="Zhou Y."/>
            <person name="Sheng Y."/>
            <person name="Liu T."/>
            <person name="Pan Y."/>
            <person name="Xia L."/>
            <person name="Li J."/>
            <person name="Zhao F."/>
            <person name="Cao W."/>
        </authorList>
    </citation>
    <scope>NUCLEOTIDE SEQUENCE</scope>
    <source>
        <strain evidence="1">Rsan-2018</strain>
        <tissue evidence="1">Larvae</tissue>
    </source>
</reference>
<reference evidence="1" key="1">
    <citation type="journal article" date="2020" name="Cell">
        <title>Large-Scale Comparative Analyses of Tick Genomes Elucidate Their Genetic Diversity and Vector Capacities.</title>
        <authorList>
            <consortium name="Tick Genome and Microbiome Consortium (TIGMIC)"/>
            <person name="Jia N."/>
            <person name="Wang J."/>
            <person name="Shi W."/>
            <person name="Du L."/>
            <person name="Sun Y."/>
            <person name="Zhan W."/>
            <person name="Jiang J.F."/>
            <person name="Wang Q."/>
            <person name="Zhang B."/>
            <person name="Ji P."/>
            <person name="Bell-Sakyi L."/>
            <person name="Cui X.M."/>
            <person name="Yuan T.T."/>
            <person name="Jiang B.G."/>
            <person name="Yang W.F."/>
            <person name="Lam T.T."/>
            <person name="Chang Q.C."/>
            <person name="Ding S.J."/>
            <person name="Wang X.J."/>
            <person name="Zhu J.G."/>
            <person name="Ruan X.D."/>
            <person name="Zhao L."/>
            <person name="Wei J.T."/>
            <person name="Ye R.Z."/>
            <person name="Que T.C."/>
            <person name="Du C.H."/>
            <person name="Zhou Y.H."/>
            <person name="Cheng J.X."/>
            <person name="Dai P.F."/>
            <person name="Guo W.B."/>
            <person name="Han X.H."/>
            <person name="Huang E.J."/>
            <person name="Li L.F."/>
            <person name="Wei W."/>
            <person name="Gao Y.C."/>
            <person name="Liu J.Z."/>
            <person name="Shao H.Z."/>
            <person name="Wang X."/>
            <person name="Wang C.C."/>
            <person name="Yang T.C."/>
            <person name="Huo Q.B."/>
            <person name="Li W."/>
            <person name="Chen H.Y."/>
            <person name="Chen S.E."/>
            <person name="Zhou L.G."/>
            <person name="Ni X.B."/>
            <person name="Tian J.H."/>
            <person name="Sheng Y."/>
            <person name="Liu T."/>
            <person name="Pan Y.S."/>
            <person name="Xia L.Y."/>
            <person name="Li J."/>
            <person name="Zhao F."/>
            <person name="Cao W.C."/>
        </authorList>
    </citation>
    <scope>NUCLEOTIDE SEQUENCE</scope>
    <source>
        <strain evidence="1">Rsan-2018</strain>
    </source>
</reference>
<evidence type="ECO:0000313" key="2">
    <source>
        <dbReference type="Proteomes" id="UP000821837"/>
    </source>
</evidence>
<dbReference type="Proteomes" id="UP000821837">
    <property type="component" value="Unassembled WGS sequence"/>
</dbReference>
<keyword evidence="2" id="KW-1185">Reference proteome</keyword>
<gene>
    <name evidence="1" type="ORF">HPB52_022527</name>
</gene>
<proteinExistence type="predicted"/>